<dbReference type="PANTHER" id="PTHR12873">
    <property type="entry name" value="T7-LIKE MITOCHONDRIAL DNA HELICASE"/>
    <property type="match status" value="1"/>
</dbReference>
<reference evidence="2" key="1">
    <citation type="submission" date="2020-11" db="EMBL/GenBank/DDBJ databases">
        <authorList>
            <person name="Tran Van P."/>
        </authorList>
    </citation>
    <scope>NUCLEOTIDE SEQUENCE</scope>
</reference>
<dbReference type="GO" id="GO:0005524">
    <property type="term" value="F:ATP binding"/>
    <property type="evidence" value="ECO:0007669"/>
    <property type="project" value="InterPro"/>
</dbReference>
<dbReference type="InterPro" id="IPR027032">
    <property type="entry name" value="Twinkle-like"/>
</dbReference>
<dbReference type="EMBL" id="OE839130">
    <property type="protein sequence ID" value="CAD7585701.1"/>
    <property type="molecule type" value="Genomic_DNA"/>
</dbReference>
<name>A0A7R9JMT8_TIMGE</name>
<evidence type="ECO:0000259" key="1">
    <source>
        <dbReference type="PROSITE" id="PS51199"/>
    </source>
</evidence>
<sequence length="381" mass="42504">MMLRQTLSPTVAAQFDALVDESGSTLYFPLHSLEGQLAGYKVLHVVSGQEETVPATNCAGILAPRPGKGPRQQVAVLVPSVADTLALAGQKTAAQVVCLPHGLSHLPQQVLPSLEQYSKLVLWFGNDISSWDTSRNFAKKLDEKRCFLVRPMEKQPSPHVALFHGQDLRAIVSQAQPIWHQAITTFASLREDVLSELQNIEKVVMEAVEHATYVHDISHVIIDNVQFMMGVFEESRQMDRFWKQDAIIASFRTFATKKNCHVTLVIHPRKERDTEDLTSSSIFGSAKASQEADNILIIQDKRLTSLRGKKYLQVAKNRYTGDLGVMALEFDKASLSYGQKKKKPNIDKDTVMEDKTNLGKLCCADEFREIETWVGGLDGNN</sequence>
<dbReference type="PANTHER" id="PTHR12873:SF0">
    <property type="entry name" value="TWINKLE MTDNA HELICASE"/>
    <property type="match status" value="1"/>
</dbReference>
<feature type="domain" description="SF4 helicase" evidence="1">
    <location>
        <begin position="129"/>
        <end position="344"/>
    </location>
</feature>
<dbReference type="PROSITE" id="PS51199">
    <property type="entry name" value="SF4_HELICASE"/>
    <property type="match status" value="1"/>
</dbReference>
<dbReference type="SUPFAM" id="SSF52540">
    <property type="entry name" value="P-loop containing nucleoside triphosphate hydrolases"/>
    <property type="match status" value="1"/>
</dbReference>
<dbReference type="GO" id="GO:0043139">
    <property type="term" value="F:5'-3' DNA helicase activity"/>
    <property type="evidence" value="ECO:0007669"/>
    <property type="project" value="InterPro"/>
</dbReference>
<dbReference type="InterPro" id="IPR007694">
    <property type="entry name" value="DNA_helicase_DnaB-like_C"/>
</dbReference>
<proteinExistence type="predicted"/>
<dbReference type="GO" id="GO:0003697">
    <property type="term" value="F:single-stranded DNA binding"/>
    <property type="evidence" value="ECO:0007669"/>
    <property type="project" value="InterPro"/>
</dbReference>
<evidence type="ECO:0000313" key="2">
    <source>
        <dbReference type="EMBL" id="CAD7585701.1"/>
    </source>
</evidence>
<organism evidence="2">
    <name type="scientific">Timema genevievae</name>
    <name type="common">Walking stick</name>
    <dbReference type="NCBI Taxonomy" id="629358"/>
    <lineage>
        <taxon>Eukaryota</taxon>
        <taxon>Metazoa</taxon>
        <taxon>Ecdysozoa</taxon>
        <taxon>Arthropoda</taxon>
        <taxon>Hexapoda</taxon>
        <taxon>Insecta</taxon>
        <taxon>Pterygota</taxon>
        <taxon>Neoptera</taxon>
        <taxon>Polyneoptera</taxon>
        <taxon>Phasmatodea</taxon>
        <taxon>Timematodea</taxon>
        <taxon>Timematoidea</taxon>
        <taxon>Timematidae</taxon>
        <taxon>Timema</taxon>
    </lineage>
</organism>
<dbReference type="InterPro" id="IPR027417">
    <property type="entry name" value="P-loop_NTPase"/>
</dbReference>
<protein>
    <recommendedName>
        <fullName evidence="1">SF4 helicase domain-containing protein</fullName>
    </recommendedName>
</protein>
<dbReference type="GO" id="GO:0005739">
    <property type="term" value="C:mitochondrion"/>
    <property type="evidence" value="ECO:0007669"/>
    <property type="project" value="TreeGrafter"/>
</dbReference>
<dbReference type="Gene3D" id="3.40.50.300">
    <property type="entry name" value="P-loop containing nucleotide triphosphate hydrolases"/>
    <property type="match status" value="1"/>
</dbReference>
<dbReference type="AlphaFoldDB" id="A0A7R9JMT8"/>
<accession>A0A7R9JMT8</accession>
<gene>
    <name evidence="2" type="ORF">TGEB3V08_LOCUS190</name>
</gene>
<dbReference type="Pfam" id="PF13481">
    <property type="entry name" value="AAA_25"/>
    <property type="match status" value="1"/>
</dbReference>
<dbReference type="GO" id="GO:0006264">
    <property type="term" value="P:mitochondrial DNA replication"/>
    <property type="evidence" value="ECO:0007669"/>
    <property type="project" value="TreeGrafter"/>
</dbReference>